<dbReference type="RefSeq" id="WP_248590613.1">
    <property type="nucleotide sequence ID" value="NZ_BAABEB010000005.1"/>
</dbReference>
<dbReference type="EMBL" id="CP051627">
    <property type="protein sequence ID" value="UPT22126.1"/>
    <property type="molecule type" value="Genomic_DNA"/>
</dbReference>
<accession>A0ABY4L367</accession>
<sequence length="366" mass="40491">MSSPPPPVPASSPQYSRPCDGCGARVEFAPGTNSLVCPYCGHRKELAAPDREVREHDFAALAEQHRKSAADFAHHRFVCSRCGAHTHSDTLSHSCQFCSAPLVADTGGDEQVAPEAVVLFQVDRSAAREALRTWTRSRWFAPGSLKKVADAESMKSTYLPHWTFDARTVSDYTGQRGEYYYVKETDDEGNSREVRKVRWYPASGTVRRDFDDVLVVGTEKVPTGRLKALEPWPLREARPYRPDYLAGHHTLRYDVDPRAGLEDAKQQMASVIRRDCEKDIGGDTQRVSSVETRYRDVTGKLVLLPVWIASYLHGGKSWQVLINGCTGEVHGERPYSAVKIVAAVLAALAVLSLLLLFFGLSGQSGA</sequence>
<name>A0ABY4L367_THEAE</name>
<evidence type="ECO:0008006" key="4">
    <source>
        <dbReference type="Google" id="ProtNLM"/>
    </source>
</evidence>
<gene>
    <name evidence="2" type="ORF">FOF52_15085</name>
</gene>
<dbReference type="PANTHER" id="PTHR37826">
    <property type="entry name" value="FLOTILLIN BAND_7_5 DOMAIN PROTEIN"/>
    <property type="match status" value="1"/>
</dbReference>
<keyword evidence="3" id="KW-1185">Reference proteome</keyword>
<organism evidence="2 3">
    <name type="scientific">Thermobifida alba</name>
    <name type="common">Thermomonospora alba</name>
    <dbReference type="NCBI Taxonomy" id="53522"/>
    <lineage>
        <taxon>Bacteria</taxon>
        <taxon>Bacillati</taxon>
        <taxon>Actinomycetota</taxon>
        <taxon>Actinomycetes</taxon>
        <taxon>Streptosporangiales</taxon>
        <taxon>Nocardiopsidaceae</taxon>
        <taxon>Thermobifida</taxon>
    </lineage>
</organism>
<reference evidence="2 3" key="1">
    <citation type="submission" date="2020-04" db="EMBL/GenBank/DDBJ databases">
        <title>Thermobifida alba genome sequencing and assembly.</title>
        <authorList>
            <person name="Luzics S."/>
            <person name="Horvath B."/>
            <person name="Nagy I."/>
            <person name="Toth A."/>
            <person name="Nagy I."/>
            <person name="Kukolya J."/>
        </authorList>
    </citation>
    <scope>NUCLEOTIDE SEQUENCE [LARGE SCALE GENOMIC DNA]</scope>
    <source>
        <strain evidence="2 3">DSM 43795</strain>
    </source>
</reference>
<dbReference type="Proteomes" id="UP000832041">
    <property type="component" value="Chromosome"/>
</dbReference>
<evidence type="ECO:0000256" key="1">
    <source>
        <dbReference type="SAM" id="Phobius"/>
    </source>
</evidence>
<evidence type="ECO:0000313" key="3">
    <source>
        <dbReference type="Proteomes" id="UP000832041"/>
    </source>
</evidence>
<dbReference type="PANTHER" id="PTHR37826:SF3">
    <property type="entry name" value="J DOMAIN-CONTAINING PROTEIN"/>
    <property type="match status" value="1"/>
</dbReference>
<proteinExistence type="predicted"/>
<keyword evidence="1" id="KW-1133">Transmembrane helix</keyword>
<keyword evidence="1" id="KW-0812">Transmembrane</keyword>
<evidence type="ECO:0000313" key="2">
    <source>
        <dbReference type="EMBL" id="UPT22126.1"/>
    </source>
</evidence>
<feature type="transmembrane region" description="Helical" evidence="1">
    <location>
        <begin position="340"/>
        <end position="360"/>
    </location>
</feature>
<keyword evidence="1" id="KW-0472">Membrane</keyword>
<protein>
    <recommendedName>
        <fullName evidence="4">Replication restart DNA helicase PriA</fullName>
    </recommendedName>
</protein>